<accession>A0AAD7XLU0</accession>
<dbReference type="AlphaFoldDB" id="A0AAD7XLU0"/>
<proteinExistence type="predicted"/>
<evidence type="ECO:0000313" key="1">
    <source>
        <dbReference type="EMBL" id="KAJ8603283.1"/>
    </source>
</evidence>
<reference evidence="1" key="1">
    <citation type="submission" date="2023-01" db="EMBL/GenBank/DDBJ databases">
        <title>Metagenome sequencing of chrysophaentin producing Chrysophaeum taylorii.</title>
        <authorList>
            <person name="Davison J."/>
            <person name="Bewley C."/>
        </authorList>
    </citation>
    <scope>NUCLEOTIDE SEQUENCE</scope>
    <source>
        <strain evidence="1">NIES-1699</strain>
    </source>
</reference>
<comment type="caution">
    <text evidence="1">The sequence shown here is derived from an EMBL/GenBank/DDBJ whole genome shotgun (WGS) entry which is preliminary data.</text>
</comment>
<dbReference type="Proteomes" id="UP001230188">
    <property type="component" value="Unassembled WGS sequence"/>
</dbReference>
<keyword evidence="2" id="KW-1185">Reference proteome</keyword>
<gene>
    <name evidence="1" type="ORF">CTAYLR_006949</name>
</gene>
<evidence type="ECO:0000313" key="2">
    <source>
        <dbReference type="Proteomes" id="UP001230188"/>
    </source>
</evidence>
<organism evidence="1 2">
    <name type="scientific">Chrysophaeum taylorii</name>
    <dbReference type="NCBI Taxonomy" id="2483200"/>
    <lineage>
        <taxon>Eukaryota</taxon>
        <taxon>Sar</taxon>
        <taxon>Stramenopiles</taxon>
        <taxon>Ochrophyta</taxon>
        <taxon>Pelagophyceae</taxon>
        <taxon>Pelagomonadales</taxon>
        <taxon>Pelagomonadaceae</taxon>
        <taxon>Chrysophaeum</taxon>
    </lineage>
</organism>
<name>A0AAD7XLU0_9STRA</name>
<dbReference type="EMBL" id="JAQMWT010000358">
    <property type="protein sequence ID" value="KAJ8603283.1"/>
    <property type="molecule type" value="Genomic_DNA"/>
</dbReference>
<protein>
    <submittedName>
        <fullName evidence="1">Uncharacterized protein</fullName>
    </submittedName>
</protein>
<dbReference type="Pfam" id="PF18143">
    <property type="entry name" value="HAD_SAK_2"/>
    <property type="match status" value="1"/>
</dbReference>
<sequence>MKVLFLDIDGVLVPFGGLTVADPAAPFDDECVRRLARIISRTGAKIVLSSTWRSSATAKEMLRNCFRSFGLPDFEETGGDHSLRQWEIAAWLREHEPERWVALDDEELVAGPENRRHSADFRDHAILIDSKTGLQDEHVTQAIVILNG</sequence>